<protein>
    <submittedName>
        <fullName evidence="9">Uncharacterized protein DUF4433</fullName>
    </submittedName>
</protein>
<feature type="binding site" evidence="6">
    <location>
        <position position="97"/>
    </location>
    <ligand>
        <name>NAD(+)</name>
        <dbReference type="ChEBI" id="CHEBI:57540"/>
    </ligand>
</feature>
<feature type="binding site" evidence="6">
    <location>
        <begin position="80"/>
        <end position="82"/>
    </location>
    <ligand>
        <name>NAD(+)</name>
        <dbReference type="ChEBI" id="CHEBI:57540"/>
    </ligand>
</feature>
<keyword evidence="5 6" id="KW-0238">DNA-binding</keyword>
<proteinExistence type="inferred from homology"/>
<dbReference type="Proteomes" id="UP000266915">
    <property type="component" value="Unassembled WGS sequence"/>
</dbReference>
<dbReference type="RefSeq" id="WP_085512710.1">
    <property type="nucleotide sequence ID" value="NZ_FXAP01000004.1"/>
</dbReference>
<name>A0A3N2C5L3_9MICO</name>
<comment type="catalytic activity">
    <reaction evidence="6">
        <text>a thymidine in DNA + NAD(+) = an N-(ADP-alpha-D-ribosyl)-thymidine in DNA + nicotinamide + H(+)</text>
        <dbReference type="Rhea" id="RHEA:71651"/>
        <dbReference type="Rhea" id="RHEA-COMP:13556"/>
        <dbReference type="Rhea" id="RHEA-COMP:18051"/>
        <dbReference type="ChEBI" id="CHEBI:15378"/>
        <dbReference type="ChEBI" id="CHEBI:17154"/>
        <dbReference type="ChEBI" id="CHEBI:57540"/>
        <dbReference type="ChEBI" id="CHEBI:137386"/>
        <dbReference type="ChEBI" id="CHEBI:191199"/>
    </reaction>
</comment>
<sequence length="295" mass="31519">MSDECKHGFDNGLCATCFPPPPREVPVAEPPAPKVRRSTVAPSLREPAPTRVRTAATTKTVTKAAAALPVVRVGEQRLYHVTHIRNLERILETGSILPVASPALPDGPVVDIAAASHREARRTMVLAGTDDLTPADFVPFFLTPDADLWAGIRAGEHDVRLSAEAFASSVNDYVVLVTTIDGAAVHPGEFDADTGRPSRARVVVADGDASHVLTSIGANAMTADRMVQRFATDEDPAALRRAEVLVADAVPFDRVTVIGVATVNVREHVKRLVAGAGHRTKVAAYTPWFQEHVAE</sequence>
<evidence type="ECO:0000256" key="7">
    <source>
        <dbReference type="SAM" id="MobiDB-lite"/>
    </source>
</evidence>
<feature type="active site" evidence="6">
    <location>
        <position position="243"/>
    </location>
</feature>
<evidence type="ECO:0000256" key="5">
    <source>
        <dbReference type="ARBA" id="ARBA00023125"/>
    </source>
</evidence>
<evidence type="ECO:0000256" key="6">
    <source>
        <dbReference type="PROSITE-ProRule" id="PRU01362"/>
    </source>
</evidence>
<keyword evidence="10" id="KW-1185">Reference proteome</keyword>
<evidence type="ECO:0000313" key="10">
    <source>
        <dbReference type="Proteomes" id="UP000266915"/>
    </source>
</evidence>
<dbReference type="GO" id="GO:0016779">
    <property type="term" value="F:nucleotidyltransferase activity"/>
    <property type="evidence" value="ECO:0007669"/>
    <property type="project" value="UniProtKB-UniRule"/>
</dbReference>
<keyword evidence="3 6" id="KW-0808">Transferase</keyword>
<dbReference type="Pfam" id="PF14487">
    <property type="entry name" value="DarT"/>
    <property type="match status" value="1"/>
</dbReference>
<comment type="caution">
    <text evidence="9">The sequence shown here is derived from an EMBL/GenBank/DDBJ whole genome shotgun (WGS) entry which is preliminary data.</text>
</comment>
<feature type="binding site" evidence="6">
    <location>
        <position position="121"/>
    </location>
    <ligand>
        <name>NAD(+)</name>
        <dbReference type="ChEBI" id="CHEBI:57540"/>
    </ligand>
</feature>
<evidence type="ECO:0000256" key="4">
    <source>
        <dbReference type="ARBA" id="ARBA00022695"/>
    </source>
</evidence>
<reference evidence="9 10" key="1">
    <citation type="submission" date="2018-11" db="EMBL/GenBank/DDBJ databases">
        <title>Sequencing the genomes of 1000 actinobacteria strains.</title>
        <authorList>
            <person name="Klenk H.-P."/>
        </authorList>
    </citation>
    <scope>NUCLEOTIDE SEQUENCE [LARGE SCALE GENOMIC DNA]</scope>
    <source>
        <strain evidence="9 10">DSM 14012</strain>
    </source>
</reference>
<keyword evidence="1 6" id="KW-1277">Toxin-antitoxin system</keyword>
<feature type="region of interest" description="Disordered" evidence="7">
    <location>
        <begin position="28"/>
        <end position="49"/>
    </location>
</feature>
<evidence type="ECO:0000256" key="1">
    <source>
        <dbReference type="ARBA" id="ARBA00022649"/>
    </source>
</evidence>
<organism evidence="9 10">
    <name type="scientific">Plantibacter flavus</name>
    <dbReference type="NCBI Taxonomy" id="150123"/>
    <lineage>
        <taxon>Bacteria</taxon>
        <taxon>Bacillati</taxon>
        <taxon>Actinomycetota</taxon>
        <taxon>Actinomycetes</taxon>
        <taxon>Micrococcales</taxon>
        <taxon>Microbacteriaceae</taxon>
        <taxon>Plantibacter</taxon>
    </lineage>
</organism>
<dbReference type="AlphaFoldDB" id="A0A3N2C5L3"/>
<dbReference type="EMBL" id="RKHL01000001">
    <property type="protein sequence ID" value="ROR82813.1"/>
    <property type="molecule type" value="Genomic_DNA"/>
</dbReference>
<dbReference type="GO" id="GO:0003677">
    <property type="term" value="F:DNA binding"/>
    <property type="evidence" value="ECO:0007669"/>
    <property type="project" value="UniProtKB-UniRule"/>
</dbReference>
<evidence type="ECO:0000256" key="2">
    <source>
        <dbReference type="ARBA" id="ARBA00022676"/>
    </source>
</evidence>
<comment type="similarity">
    <text evidence="6">Belongs to the DarT ADP-ribosyltransferase family.</text>
</comment>
<feature type="active site" description="Proton acceptor" evidence="6">
    <location>
        <position position="121"/>
    </location>
</feature>
<comment type="caution">
    <text evidence="6">Lacks conserved residue(s) required for the propagation of feature annotation.</text>
</comment>
<accession>A0A3N2C5L3</accession>
<evidence type="ECO:0000259" key="8">
    <source>
        <dbReference type="PROSITE" id="PS52018"/>
    </source>
</evidence>
<keyword evidence="4 6" id="KW-0548">Nucleotidyltransferase</keyword>
<dbReference type="InterPro" id="IPR029494">
    <property type="entry name" value="DarT"/>
</dbReference>
<dbReference type="GO" id="GO:0016757">
    <property type="term" value="F:glycosyltransferase activity"/>
    <property type="evidence" value="ECO:0007669"/>
    <property type="project" value="UniProtKB-UniRule"/>
</dbReference>
<keyword evidence="2 6" id="KW-0328">Glycosyltransferase</keyword>
<feature type="domain" description="DarT" evidence="8">
    <location>
        <begin position="76"/>
        <end position="290"/>
    </location>
</feature>
<evidence type="ECO:0000313" key="9">
    <source>
        <dbReference type="EMBL" id="ROR82813.1"/>
    </source>
</evidence>
<evidence type="ECO:0000256" key="3">
    <source>
        <dbReference type="ARBA" id="ARBA00022679"/>
    </source>
</evidence>
<gene>
    <name evidence="9" type="ORF">EDD42_2909</name>
</gene>
<dbReference type="PROSITE" id="PS52018">
    <property type="entry name" value="DART"/>
    <property type="match status" value="1"/>
</dbReference>